<sequence length="950" mass="102912">MATPSVSLSAPYTVFPLSLPLHQTKAKGRNASTYRACYTAPVESRKRKRPNGSTEIATAVDGEGVNIYDVRSTQTVSSYALQPSTKFSCAPTSTVSRLSKTGVFRRTYAALSAPKKQLVCWEETADGSDEQDTPVKQHSANSGSKHDVVFIQDLSSTARRGKAKDEEVDSGLLVVYTDGMIRMFDRDLQKTHWEFALLSQKTEDSVVVYAASASTATVCKSVLSSRSDIALSEGNEHIILLIVTQDPTASTVHLISVPVTANRKTPRDLLSIQLPASSKHKSAFSVHFPTGTLYQLSSTHLTTYNLAATNPTAVTIVPLPWTEDSDAHPKSLLRISSSIVLVATNDEIALYDTKFSSLQASVSIKQPTSNAVSGVSTPTSSAAGTNSTDSVFLTTFIQDMDLVIGYAQSGIVGIQLTRSRAEAKGGLLIDSIGRGVSGADDLAKVKTTFSTAHERRRVRTESALQALRRAKNSGDVTRFEYLFGAYLGSKRLIHTVKPAEGGEDTAMVNGVEGSALDKENATSGPPDFSWAIAKLLRKPLRADFVRGVLSMIFEVTEPSPLEGEQEMRVGFAASNALRFLLETGNFSTTFLPLKHGLMKALLAYDPTLCTLQLFLTSLNDLPVAEFMAALELTLSPTTSSPEGEDGDAFEIRRAEVIRMTCVHLSSLPASTIVNAFKSLSSDTLILLIRLLENELLCEETDEPGKTIGLDDPRMITDLLTCGLDAVGMSGLIMTETNEVLEGLKESVDEALELMQEATELKGLMEEMFRHVDWRKIADLAVVQEGKAREQEERAAAARKKLEEKKAAASLLAIESQQAGKAINQQPVTAVSKRETAIYRAALQRLGSQRRVLGHKKMWVLGHKKMSGLAAVSRSDIIKQTQPVALSSAQQVSSILPLGVSAARRVATANLGKEWGLEPNEKAETKSIAKRRQYFREGLAAGSYSVETMVV</sequence>
<dbReference type="InParanoid" id="A0A5J5FCM5"/>
<dbReference type="InterPro" id="IPR053881">
    <property type="entry name" value="Utp8_C"/>
</dbReference>
<dbReference type="AlphaFoldDB" id="A0A5J5FCM5"/>
<organism evidence="5 6">
    <name type="scientific">Sphaerosporella brunnea</name>
    <dbReference type="NCBI Taxonomy" id="1250544"/>
    <lineage>
        <taxon>Eukaryota</taxon>
        <taxon>Fungi</taxon>
        <taxon>Dikarya</taxon>
        <taxon>Ascomycota</taxon>
        <taxon>Pezizomycotina</taxon>
        <taxon>Pezizomycetes</taxon>
        <taxon>Pezizales</taxon>
        <taxon>Pyronemataceae</taxon>
        <taxon>Sphaerosporella</taxon>
    </lineage>
</organism>
<dbReference type="OrthoDB" id="5330858at2759"/>
<feature type="compositionally biased region" description="Polar residues" evidence="2">
    <location>
        <begin position="134"/>
        <end position="143"/>
    </location>
</feature>
<evidence type="ECO:0000256" key="1">
    <source>
        <dbReference type="SAM" id="Coils"/>
    </source>
</evidence>
<dbReference type="Pfam" id="PF22542">
    <property type="entry name" value="Utp8_C"/>
    <property type="match status" value="1"/>
</dbReference>
<feature type="coiled-coil region" evidence="1">
    <location>
        <begin position="733"/>
        <end position="760"/>
    </location>
</feature>
<reference evidence="5 6" key="1">
    <citation type="submission" date="2019-09" db="EMBL/GenBank/DDBJ databases">
        <title>Draft genome of the ectomycorrhizal ascomycete Sphaerosporella brunnea.</title>
        <authorList>
            <consortium name="DOE Joint Genome Institute"/>
            <person name="Benucci G.M."/>
            <person name="Marozzi G."/>
            <person name="Antonielli L."/>
            <person name="Sanchez S."/>
            <person name="Marco P."/>
            <person name="Wang X."/>
            <person name="Falini L.B."/>
            <person name="Barry K."/>
            <person name="Haridas S."/>
            <person name="Lipzen A."/>
            <person name="Labutti K."/>
            <person name="Grigoriev I.V."/>
            <person name="Murat C."/>
            <person name="Martin F."/>
            <person name="Albertini E."/>
            <person name="Donnini D."/>
            <person name="Bonito G."/>
        </authorList>
    </citation>
    <scope>NUCLEOTIDE SEQUENCE [LARGE SCALE GENOMIC DNA]</scope>
    <source>
        <strain evidence="5 6">Sb_GMNB300</strain>
    </source>
</reference>
<keyword evidence="1" id="KW-0175">Coiled coil</keyword>
<feature type="region of interest" description="Disordered" evidence="2">
    <location>
        <begin position="124"/>
        <end position="143"/>
    </location>
</feature>
<evidence type="ECO:0000259" key="4">
    <source>
        <dbReference type="Pfam" id="PF22542"/>
    </source>
</evidence>
<evidence type="ECO:0000313" key="5">
    <source>
        <dbReference type="EMBL" id="KAA8914861.1"/>
    </source>
</evidence>
<dbReference type="EMBL" id="VXIS01000002">
    <property type="protein sequence ID" value="KAA8914861.1"/>
    <property type="molecule type" value="Genomic_DNA"/>
</dbReference>
<evidence type="ECO:0000259" key="3">
    <source>
        <dbReference type="Pfam" id="PF10395"/>
    </source>
</evidence>
<name>A0A5J5FCM5_9PEZI</name>
<evidence type="ECO:0000313" key="6">
    <source>
        <dbReference type="Proteomes" id="UP000326924"/>
    </source>
</evidence>
<evidence type="ECO:0000256" key="2">
    <source>
        <dbReference type="SAM" id="MobiDB-lite"/>
    </source>
</evidence>
<protein>
    <submittedName>
        <fullName evidence="5">Uncharacterized protein</fullName>
    </submittedName>
</protein>
<keyword evidence="6" id="KW-1185">Reference proteome</keyword>
<dbReference type="Proteomes" id="UP000326924">
    <property type="component" value="Unassembled WGS sequence"/>
</dbReference>
<dbReference type="InterPro" id="IPR018843">
    <property type="entry name" value="Utp8_b-prop"/>
</dbReference>
<accession>A0A5J5FCM5</accession>
<dbReference type="Pfam" id="PF10395">
    <property type="entry name" value="Utp8_b_propeller"/>
    <property type="match status" value="1"/>
</dbReference>
<feature type="domain" description="Utp8 beta-propeller" evidence="3">
    <location>
        <begin position="51"/>
        <end position="394"/>
    </location>
</feature>
<feature type="domain" description="Utp8 C-terminal" evidence="4">
    <location>
        <begin position="457"/>
        <end position="824"/>
    </location>
</feature>
<comment type="caution">
    <text evidence="5">The sequence shown here is derived from an EMBL/GenBank/DDBJ whole genome shotgun (WGS) entry which is preliminary data.</text>
</comment>
<gene>
    <name evidence="5" type="ORF">FN846DRAFT_925194</name>
</gene>
<proteinExistence type="predicted"/>